<comment type="caution">
    <text evidence="2">The sequence shown here is derived from an EMBL/GenBank/DDBJ whole genome shotgun (WGS) entry which is preliminary data.</text>
</comment>
<protein>
    <submittedName>
        <fullName evidence="2">Uncharacterized protein</fullName>
    </submittedName>
</protein>
<feature type="non-terminal residue" evidence="2">
    <location>
        <position position="337"/>
    </location>
</feature>
<organism evidence="2 3">
    <name type="scientific">Perkinsus chesapeaki</name>
    <name type="common">Clam parasite</name>
    <name type="synonym">Perkinsus andrewsi</name>
    <dbReference type="NCBI Taxonomy" id="330153"/>
    <lineage>
        <taxon>Eukaryota</taxon>
        <taxon>Sar</taxon>
        <taxon>Alveolata</taxon>
        <taxon>Perkinsozoa</taxon>
        <taxon>Perkinsea</taxon>
        <taxon>Perkinsida</taxon>
        <taxon>Perkinsidae</taxon>
        <taxon>Perkinsus</taxon>
    </lineage>
</organism>
<proteinExistence type="predicted"/>
<reference evidence="2 3" key="1">
    <citation type="submission" date="2020-04" db="EMBL/GenBank/DDBJ databases">
        <title>Perkinsus chesapeaki whole genome sequence.</title>
        <authorList>
            <person name="Bogema D.R."/>
        </authorList>
    </citation>
    <scope>NUCLEOTIDE SEQUENCE [LARGE SCALE GENOMIC DNA]</scope>
    <source>
        <strain evidence="2">ATCC PRA-425</strain>
    </source>
</reference>
<evidence type="ECO:0000313" key="2">
    <source>
        <dbReference type="EMBL" id="KAF4650152.1"/>
    </source>
</evidence>
<evidence type="ECO:0000256" key="1">
    <source>
        <dbReference type="SAM" id="MobiDB-lite"/>
    </source>
</evidence>
<gene>
    <name evidence="2" type="ORF">FOL47_001405</name>
</gene>
<evidence type="ECO:0000313" key="3">
    <source>
        <dbReference type="Proteomes" id="UP000591131"/>
    </source>
</evidence>
<accession>A0A7J6KTG1</accession>
<keyword evidence="3" id="KW-1185">Reference proteome</keyword>
<name>A0A7J6KTG1_PERCH</name>
<dbReference type="AlphaFoldDB" id="A0A7J6KTG1"/>
<feature type="compositionally biased region" description="Low complexity" evidence="1">
    <location>
        <begin position="280"/>
        <end position="289"/>
    </location>
</feature>
<feature type="region of interest" description="Disordered" evidence="1">
    <location>
        <begin position="251"/>
        <end position="337"/>
    </location>
</feature>
<dbReference type="Proteomes" id="UP000591131">
    <property type="component" value="Unassembled WGS sequence"/>
</dbReference>
<sequence length="337" mass="37237">MSAFNLPYAYSMGVGQAQHEYACYVPAHVEEPIKCILAEVDSGVRYRGVEPLGPYVYSEHSLVAGENGDPVYKSKSCKIESDIKAKSMKIAAPCSLNGVREFNFMRGKSGYGIKPQSPSDEQPESYFTYVEKKDISDPKLCKWGKKYDVIAEYVSDSSEGTKWRANLTLGERKASCFGKRELRVGLSEIVNGQETRLPTVYKGDRMFFGFLLTGYLAKLETRLNKGMYALLVYGSSETYLLFDKDKMPSITDIRRGSEPDSPPARPSLAHRHLPPPPPYDEAAAAAADAELPRASFAHDRAPPPPYSREALPRFGTSFAHDGAPPPPYSEVAEDGLP</sequence>
<dbReference type="EMBL" id="JAAPAO010001329">
    <property type="protein sequence ID" value="KAF4650152.1"/>
    <property type="molecule type" value="Genomic_DNA"/>
</dbReference>